<dbReference type="InterPro" id="IPR029026">
    <property type="entry name" value="tRNA_m1G_MTases_N"/>
</dbReference>
<dbReference type="InterPro" id="IPR029064">
    <property type="entry name" value="Ribosomal_eL30-like_sf"/>
</dbReference>
<evidence type="ECO:0000256" key="2">
    <source>
        <dbReference type="ARBA" id="ARBA00022603"/>
    </source>
</evidence>
<dbReference type="RefSeq" id="WP_114642843.1">
    <property type="nucleotide sequence ID" value="NZ_JAACIO010000019.1"/>
</dbReference>
<evidence type="ECO:0000313" key="7">
    <source>
        <dbReference type="Proteomes" id="UP000263486"/>
    </source>
</evidence>
<proteinExistence type="inferred from homology"/>
<comment type="caution">
    <text evidence="6">The sequence shown here is derived from an EMBL/GenBank/DDBJ whole genome shotgun (WGS) entry which is preliminary data.</text>
</comment>
<dbReference type="EMBL" id="QUAJ01000018">
    <property type="protein sequence ID" value="REI40598.1"/>
    <property type="molecule type" value="Genomic_DNA"/>
</dbReference>
<dbReference type="Proteomes" id="UP000263486">
    <property type="component" value="Unassembled WGS sequence"/>
</dbReference>
<dbReference type="InterPro" id="IPR051259">
    <property type="entry name" value="rRNA_Methyltransferase"/>
</dbReference>
<organism evidence="6 7">
    <name type="scientific">Psychrilyobacter piezotolerans</name>
    <dbReference type="NCBI Taxonomy" id="2293438"/>
    <lineage>
        <taxon>Bacteria</taxon>
        <taxon>Fusobacteriati</taxon>
        <taxon>Fusobacteriota</taxon>
        <taxon>Fusobacteriia</taxon>
        <taxon>Fusobacteriales</taxon>
        <taxon>Fusobacteriaceae</taxon>
        <taxon>Psychrilyobacter</taxon>
    </lineage>
</organism>
<dbReference type="PANTHER" id="PTHR43191:SF2">
    <property type="entry name" value="RRNA METHYLTRANSFERASE 3, MITOCHONDRIAL"/>
    <property type="match status" value="1"/>
</dbReference>
<dbReference type="Gene3D" id="3.30.1330.30">
    <property type="match status" value="1"/>
</dbReference>
<evidence type="ECO:0000256" key="3">
    <source>
        <dbReference type="ARBA" id="ARBA00022679"/>
    </source>
</evidence>
<keyword evidence="7" id="KW-1185">Reference proteome</keyword>
<evidence type="ECO:0000256" key="1">
    <source>
        <dbReference type="ARBA" id="ARBA00007228"/>
    </source>
</evidence>
<dbReference type="Pfam" id="PF00588">
    <property type="entry name" value="SpoU_methylase"/>
    <property type="match status" value="1"/>
</dbReference>
<dbReference type="PANTHER" id="PTHR43191">
    <property type="entry name" value="RRNA METHYLTRANSFERASE 3"/>
    <property type="match status" value="1"/>
</dbReference>
<dbReference type="InterPro" id="IPR053888">
    <property type="entry name" value="MRM3-like_sub_bind"/>
</dbReference>
<name>A0ABX9KFL2_9FUSO</name>
<dbReference type="Gene3D" id="3.40.1280.10">
    <property type="match status" value="1"/>
</dbReference>
<keyword evidence="2 6" id="KW-0489">Methyltransferase</keyword>
<evidence type="ECO:0000313" key="6">
    <source>
        <dbReference type="EMBL" id="REI40598.1"/>
    </source>
</evidence>
<dbReference type="InterPro" id="IPR029028">
    <property type="entry name" value="Alpha/beta_knot_MTases"/>
</dbReference>
<sequence length="255" mass="29085">MEFINSKENKLFKIIKKLKQKKYRERENLFLAEGHKFLDFSTNPKYIILRDGEEENFPKIDNFNCKKYIYSDTLFNDISTQENSQGVILIYDFLSNSMENLGENIVILDRIQDPGNLGTIIRLVDAVGFKDIILTAGSVDIYNDKSVRSSMGSLFNLNINYLSEEKLVEFLKLNNYNVLSSGLTNESVNYNKVKLKNKNAIVFGNEGQGVSENILKVSNEIVKIPIYGSAESLNVGVATGIILYKFKEILEEYEV</sequence>
<evidence type="ECO:0000259" key="5">
    <source>
        <dbReference type="Pfam" id="PF22435"/>
    </source>
</evidence>
<accession>A0ABX9KFL2</accession>
<feature type="domain" description="MRM3-like substrate binding" evidence="5">
    <location>
        <begin position="9"/>
        <end position="88"/>
    </location>
</feature>
<dbReference type="SUPFAM" id="SSF75217">
    <property type="entry name" value="alpha/beta knot"/>
    <property type="match status" value="1"/>
</dbReference>
<comment type="similarity">
    <text evidence="1">Belongs to the class IV-like SAM-binding methyltransferase superfamily. RNA methyltransferase TrmH family.</text>
</comment>
<protein>
    <submittedName>
        <fullName evidence="6">RNA methyltransferase</fullName>
    </submittedName>
</protein>
<evidence type="ECO:0000259" key="4">
    <source>
        <dbReference type="Pfam" id="PF00588"/>
    </source>
</evidence>
<dbReference type="SUPFAM" id="SSF55315">
    <property type="entry name" value="L30e-like"/>
    <property type="match status" value="1"/>
</dbReference>
<keyword evidence="3" id="KW-0808">Transferase</keyword>
<dbReference type="Pfam" id="PF22435">
    <property type="entry name" value="MRM3-like_sub_bind"/>
    <property type="match status" value="1"/>
</dbReference>
<feature type="domain" description="tRNA/rRNA methyltransferase SpoU type" evidence="4">
    <location>
        <begin position="105"/>
        <end position="244"/>
    </location>
</feature>
<dbReference type="CDD" id="cd18095">
    <property type="entry name" value="SpoU-like_rRNA-MTase"/>
    <property type="match status" value="1"/>
</dbReference>
<reference evidence="6 7" key="1">
    <citation type="submission" date="2018-08" db="EMBL/GenBank/DDBJ databases">
        <title>Draft genome sequence of Psychrilyobacter sp. strain SD5 isolated from Black Sea water.</title>
        <authorList>
            <person name="Yadav S."/>
            <person name="Villanueva L."/>
            <person name="Damste J.S.S."/>
        </authorList>
    </citation>
    <scope>NUCLEOTIDE SEQUENCE [LARGE SCALE GENOMIC DNA]</scope>
    <source>
        <strain evidence="6 7">SD5</strain>
    </source>
</reference>
<dbReference type="GO" id="GO:0008168">
    <property type="term" value="F:methyltransferase activity"/>
    <property type="evidence" value="ECO:0007669"/>
    <property type="project" value="UniProtKB-KW"/>
</dbReference>
<gene>
    <name evidence="6" type="ORF">DYH56_10590</name>
</gene>
<dbReference type="GO" id="GO:0032259">
    <property type="term" value="P:methylation"/>
    <property type="evidence" value="ECO:0007669"/>
    <property type="project" value="UniProtKB-KW"/>
</dbReference>
<dbReference type="InterPro" id="IPR001537">
    <property type="entry name" value="SpoU_MeTrfase"/>
</dbReference>